<dbReference type="InterPro" id="IPR002909">
    <property type="entry name" value="IPT_dom"/>
</dbReference>
<comment type="subcellular location">
    <subcellularLocation>
        <location evidence="1">Membrane</location>
        <topology evidence="1">Single-pass membrane protein</topology>
    </subcellularLocation>
</comment>
<dbReference type="FunFam" id="2.60.40.10:FF:001973">
    <property type="entry name" value="Plexin A4, B"/>
    <property type="match status" value="1"/>
</dbReference>
<name>T1GDX4_MEGSC</name>
<evidence type="ECO:0000256" key="1">
    <source>
        <dbReference type="ARBA" id="ARBA00004167"/>
    </source>
</evidence>
<dbReference type="EnsemblMetazoa" id="MESCA001526-RA">
    <property type="protein sequence ID" value="MESCA001526-PA"/>
    <property type="gene ID" value="MESCA001526"/>
</dbReference>
<evidence type="ECO:0000313" key="11">
    <source>
        <dbReference type="Proteomes" id="UP000015102"/>
    </source>
</evidence>
<accession>T1GDX4</accession>
<evidence type="ECO:0000256" key="3">
    <source>
        <dbReference type="ARBA" id="ARBA00022729"/>
    </source>
</evidence>
<sequence length="619" mass="69622">MTSVLILNRLCAASLFIIILSIVNKTISINLLSDNNVNITQSQFHDIVAQFNLSTGLSYGAEKTNNIIKPGSYFTHLAYDKKRNVYYAGATNIILQLNENLRVLKHAITGPKSDSPQCHTSGCTSEVETQFTNNYNKILVVTHSNVGGNQYGSIYGNDNGGYGFGGGMWAQQVMDSPQSISLPLAANDENSTTYAFVGPSNYHSWNKEDVLYVGTTFTNVGEYRHDVPAISSRKLDDLNYAEFSIQQSILNIDVKYRDHFLVDYIYGFNTSEHAYFLMVQKKSHLAEEAGYITRIARICISDSNYDSYTEITIQCQATHSNVNYNILRDAKITTAGQKLARQLEIKTDDIVLVAAFSPSKEITNQPQDKSAVCIYSLKEIEDIFLENIHMCFNGTIKDRNLGYISVAALKNLREPQLNLQIGFILDNVETVKDMSKHFQDVRSTIVYVDDPNYFEFPNYLKLYKGDTLVIEGEHLNIASDETDVNVTIGTLPCNVTSLAMNQLVCTPPEKQPSATDENGVETSNNLPLVVVRVGRSLRFPIGYLKYDLLKTYSLSNAMLALGICSLFVFIALVIMILFVYRRKSTQAEREYKRIQIQMDTLESNVRLEASKHLRNYKLI</sequence>
<evidence type="ECO:0000256" key="5">
    <source>
        <dbReference type="ARBA" id="ARBA00022782"/>
    </source>
</evidence>
<keyword evidence="5" id="KW-0221">Differentiation</keyword>
<dbReference type="InterPro" id="IPR031148">
    <property type="entry name" value="Plexin"/>
</dbReference>
<feature type="transmembrane region" description="Helical" evidence="8">
    <location>
        <begin position="557"/>
        <end position="580"/>
    </location>
</feature>
<keyword evidence="3" id="KW-0732">Signal</keyword>
<keyword evidence="11" id="KW-1185">Reference proteome</keyword>
<dbReference type="GO" id="GO:0017154">
    <property type="term" value="F:semaphorin receptor activity"/>
    <property type="evidence" value="ECO:0007669"/>
    <property type="project" value="InterPro"/>
</dbReference>
<evidence type="ECO:0000256" key="8">
    <source>
        <dbReference type="SAM" id="Phobius"/>
    </source>
</evidence>
<dbReference type="GO" id="GO:0030334">
    <property type="term" value="P:regulation of cell migration"/>
    <property type="evidence" value="ECO:0007669"/>
    <property type="project" value="TreeGrafter"/>
</dbReference>
<evidence type="ECO:0000256" key="4">
    <source>
        <dbReference type="ARBA" id="ARBA00022737"/>
    </source>
</evidence>
<evidence type="ECO:0000256" key="2">
    <source>
        <dbReference type="ARBA" id="ARBA00022692"/>
    </source>
</evidence>
<evidence type="ECO:0000259" key="9">
    <source>
        <dbReference type="PROSITE" id="PS51004"/>
    </source>
</evidence>
<dbReference type="STRING" id="36166.T1GDX4"/>
<evidence type="ECO:0000256" key="7">
    <source>
        <dbReference type="PROSITE-ProRule" id="PRU00352"/>
    </source>
</evidence>
<dbReference type="PROSITE" id="PS51004">
    <property type="entry name" value="SEMA"/>
    <property type="match status" value="1"/>
</dbReference>
<feature type="domain" description="Sema" evidence="9">
    <location>
        <begin position="45"/>
        <end position="384"/>
    </location>
</feature>
<keyword evidence="8" id="KW-0472">Membrane</keyword>
<dbReference type="GO" id="GO:0005886">
    <property type="term" value="C:plasma membrane"/>
    <property type="evidence" value="ECO:0007669"/>
    <property type="project" value="TreeGrafter"/>
</dbReference>
<comment type="caution">
    <text evidence="7">Lacks conserved residue(s) required for the propagation of feature annotation.</text>
</comment>
<dbReference type="Gene3D" id="2.60.40.10">
    <property type="entry name" value="Immunoglobulins"/>
    <property type="match status" value="1"/>
</dbReference>
<dbReference type="EMBL" id="CAQQ02389600">
    <property type="status" value="NOT_ANNOTATED_CDS"/>
    <property type="molecule type" value="Genomic_DNA"/>
</dbReference>
<reference evidence="10" key="2">
    <citation type="submission" date="2015-06" db="UniProtKB">
        <authorList>
            <consortium name="EnsemblMetazoa"/>
        </authorList>
    </citation>
    <scope>IDENTIFICATION</scope>
</reference>
<organism evidence="10 11">
    <name type="scientific">Megaselia scalaris</name>
    <name type="common">Humpbacked fly</name>
    <name type="synonym">Phora scalaris</name>
    <dbReference type="NCBI Taxonomy" id="36166"/>
    <lineage>
        <taxon>Eukaryota</taxon>
        <taxon>Metazoa</taxon>
        <taxon>Ecdysozoa</taxon>
        <taxon>Arthropoda</taxon>
        <taxon>Hexapoda</taxon>
        <taxon>Insecta</taxon>
        <taxon>Pterygota</taxon>
        <taxon>Neoptera</taxon>
        <taxon>Endopterygota</taxon>
        <taxon>Diptera</taxon>
        <taxon>Brachycera</taxon>
        <taxon>Muscomorpha</taxon>
        <taxon>Platypezoidea</taxon>
        <taxon>Phoridae</taxon>
        <taxon>Megaseliini</taxon>
        <taxon>Megaselia</taxon>
    </lineage>
</organism>
<dbReference type="GO" id="GO:0002116">
    <property type="term" value="C:semaphorin receptor complex"/>
    <property type="evidence" value="ECO:0007669"/>
    <property type="project" value="TreeGrafter"/>
</dbReference>
<dbReference type="EMBL" id="CAQQ02389601">
    <property type="status" value="NOT_ANNOTATED_CDS"/>
    <property type="molecule type" value="Genomic_DNA"/>
</dbReference>
<dbReference type="InterPro" id="IPR014756">
    <property type="entry name" value="Ig_E-set"/>
</dbReference>
<keyword evidence="2 8" id="KW-0812">Transmembrane</keyword>
<dbReference type="InterPro" id="IPR001627">
    <property type="entry name" value="Semap_dom"/>
</dbReference>
<dbReference type="GO" id="GO:0007162">
    <property type="term" value="P:negative regulation of cell adhesion"/>
    <property type="evidence" value="ECO:0007669"/>
    <property type="project" value="TreeGrafter"/>
</dbReference>
<dbReference type="InterPro" id="IPR013783">
    <property type="entry name" value="Ig-like_fold"/>
</dbReference>
<keyword evidence="6 8" id="KW-1133">Transmembrane helix</keyword>
<keyword evidence="4" id="KW-0677">Repeat</keyword>
<dbReference type="SUPFAM" id="SSF81296">
    <property type="entry name" value="E set domains"/>
    <property type="match status" value="1"/>
</dbReference>
<dbReference type="GO" id="GO:0050772">
    <property type="term" value="P:positive regulation of axonogenesis"/>
    <property type="evidence" value="ECO:0007669"/>
    <property type="project" value="TreeGrafter"/>
</dbReference>
<dbReference type="InterPro" id="IPR015943">
    <property type="entry name" value="WD40/YVTN_repeat-like_dom_sf"/>
</dbReference>
<dbReference type="GO" id="GO:0097374">
    <property type="term" value="P:sensory neuron axon guidance"/>
    <property type="evidence" value="ECO:0007669"/>
    <property type="project" value="TreeGrafter"/>
</dbReference>
<dbReference type="PANTHER" id="PTHR22625">
    <property type="entry name" value="PLEXIN"/>
    <property type="match status" value="1"/>
</dbReference>
<dbReference type="GO" id="GO:0008360">
    <property type="term" value="P:regulation of cell shape"/>
    <property type="evidence" value="ECO:0007669"/>
    <property type="project" value="TreeGrafter"/>
</dbReference>
<evidence type="ECO:0000256" key="6">
    <source>
        <dbReference type="ARBA" id="ARBA00022989"/>
    </source>
</evidence>
<dbReference type="InterPro" id="IPR036352">
    <property type="entry name" value="Semap_dom_sf"/>
</dbReference>
<dbReference type="SUPFAM" id="SSF101912">
    <property type="entry name" value="Sema domain"/>
    <property type="match status" value="1"/>
</dbReference>
<dbReference type="CDD" id="cd11236">
    <property type="entry name" value="Sema_plexin_like"/>
    <property type="match status" value="1"/>
</dbReference>
<dbReference type="Gene3D" id="2.130.10.10">
    <property type="entry name" value="YVTN repeat-like/Quinoprotein amine dehydrogenase"/>
    <property type="match status" value="2"/>
</dbReference>
<dbReference type="AlphaFoldDB" id="T1GDX4"/>
<dbReference type="Pfam" id="PF01403">
    <property type="entry name" value="Sema"/>
    <property type="match status" value="1"/>
</dbReference>
<protein>
    <recommendedName>
        <fullName evidence="9">Sema domain-containing protein</fullName>
    </recommendedName>
</protein>
<evidence type="ECO:0000313" key="10">
    <source>
        <dbReference type="EnsemblMetazoa" id="MESCA001526-PA"/>
    </source>
</evidence>
<proteinExistence type="predicted"/>
<reference evidence="11" key="1">
    <citation type="submission" date="2013-02" db="EMBL/GenBank/DDBJ databases">
        <authorList>
            <person name="Hughes D."/>
        </authorList>
    </citation>
    <scope>NUCLEOTIDE SEQUENCE</scope>
    <source>
        <strain>Durham</strain>
        <strain evidence="11">NC isolate 2 -- Noor lab</strain>
    </source>
</reference>
<dbReference type="HOGENOM" id="CLU_441662_0_0_1"/>
<dbReference type="PANTHER" id="PTHR22625:SF44">
    <property type="entry name" value="PLEXIN-B"/>
    <property type="match status" value="1"/>
</dbReference>
<dbReference type="CDD" id="cd00603">
    <property type="entry name" value="IPT_PCSR"/>
    <property type="match status" value="1"/>
</dbReference>
<dbReference type="Pfam" id="PF01833">
    <property type="entry name" value="TIG"/>
    <property type="match status" value="1"/>
</dbReference>
<dbReference type="SMART" id="SM00630">
    <property type="entry name" value="Sema"/>
    <property type="match status" value="1"/>
</dbReference>
<dbReference type="Proteomes" id="UP000015102">
    <property type="component" value="Unassembled WGS sequence"/>
</dbReference>
<dbReference type="GO" id="GO:0008045">
    <property type="term" value="P:motor neuron axon guidance"/>
    <property type="evidence" value="ECO:0007669"/>
    <property type="project" value="TreeGrafter"/>
</dbReference>